<accession>A0A1D8PDB7</accession>
<dbReference type="VEuPathDB" id="FungiDB:C1_04570C_A"/>
<dbReference type="KEGG" id="cal:CAALFM_C104570CA"/>
<dbReference type="Gene3D" id="3.10.20.720">
    <property type="match status" value="1"/>
</dbReference>
<dbReference type="CGD" id="CAL0000188322">
    <property type="gene designation" value="CHL4"/>
</dbReference>
<keyword evidence="4" id="KW-1185">Reference proteome</keyword>
<evidence type="ECO:0000313" key="2">
    <source>
        <dbReference type="CGD" id="CAL0000188322"/>
    </source>
</evidence>
<dbReference type="SMR" id="A0A1D8PDB7"/>
<sequence>MSKLEQQTPSYKNILPNTYVPYLGHKVLYNILDRLSKNSILQFIILWTKLKNTQPKPPSKYTQHGFNKKITKEVSEFRKLINRTPKRKLIDKIIFEYWTQGLNLLQISQIDCQLIVDKSNSAQSWIYSTVKDMHDKIVPISINPREFLNNLVKNLSSLYLSYIYICKHPKLPIILIRIQVFDLNGMDITEKPHIISHKAYFFGIFVNSPHVVHSINNDAMVHGIVMEAFERSLPQSKNNLLKLITPENQFPVKSIQSMHILKGCNRSGNSLGIWTPYADGTVDMLPLGAIEDHQVFKSEAEIDEETNETEDVDNLKLQRLKKIANLRFKGSLTGNKQSSNEEPNHHQQQQQPEQDSNLDQTEREGQTNDTEFDSIAPIQYAEFILKEKTTATRTEKSIGDDGRTNIKFKITGSDVFGGLHELSVKSTEPEEIILNPEEVPNWLTGEEGASIGEIRNGNFYNKING</sequence>
<dbReference type="InParanoid" id="A0A1D8PDB7"/>
<dbReference type="STRING" id="237561.A0A1D8PDB7"/>
<gene>
    <name evidence="2 3" type="primary">CHL4</name>
    <name evidence="3" type="ordered locus">CAALFM_C104570CA</name>
    <name evidence="2" type="ordered locus">orf19.14141</name>
</gene>
<reference evidence="3 4" key="1">
    <citation type="journal article" date="2004" name="Proc. Natl. Acad. Sci. U.S.A.">
        <title>The diploid genome sequence of Candida albicans.</title>
        <authorList>
            <person name="Jones T."/>
            <person name="Federspiel N.A."/>
            <person name="Chibana H."/>
            <person name="Dungan J."/>
            <person name="Kalman S."/>
            <person name="Magee B.B."/>
            <person name="Newport G."/>
            <person name="Thorstenson Y.R."/>
            <person name="Agabian N."/>
            <person name="Magee P.T."/>
            <person name="Davis R.W."/>
            <person name="Scherer S."/>
        </authorList>
    </citation>
    <scope>NUCLEOTIDE SEQUENCE [LARGE SCALE GENOMIC DNA]</scope>
    <source>
        <strain evidence="4">SC5314 / ATCC MYA-2876</strain>
    </source>
</reference>
<protein>
    <submittedName>
        <fullName evidence="3">Chl4p</fullName>
    </submittedName>
</protein>
<dbReference type="RefSeq" id="XP_712239.2">
    <property type="nucleotide sequence ID" value="XM_707146.2"/>
</dbReference>
<feature type="region of interest" description="Disordered" evidence="1">
    <location>
        <begin position="332"/>
        <end position="373"/>
    </location>
</feature>
<name>A0A1D8PDB7_CANAL</name>
<proteinExistence type="predicted"/>
<dbReference type="Proteomes" id="UP000000559">
    <property type="component" value="Chromosome 1"/>
</dbReference>
<dbReference type="InterPro" id="IPR007902">
    <property type="entry name" value="Chl4/mis15/CENP-N"/>
</dbReference>
<dbReference type="AlphaFoldDB" id="A0A1D8PDB7"/>
<reference evidence="3 4" key="2">
    <citation type="journal article" date="2007" name="Genome Biol.">
        <title>Assembly of the Candida albicans genome into sixteen supercontigs aligned on the eight chromosomes.</title>
        <authorList>
            <person name="van het Hoog M."/>
            <person name="Rast T.J."/>
            <person name="Martchenko M."/>
            <person name="Grindle S."/>
            <person name="Dignard D."/>
            <person name="Hogues H."/>
            <person name="Cuomo C."/>
            <person name="Berriman M."/>
            <person name="Scherer S."/>
            <person name="Magee B.B."/>
            <person name="Whiteway M."/>
            <person name="Chibana H."/>
            <person name="Nantel A."/>
            <person name="Magee P.T."/>
        </authorList>
    </citation>
    <scope>GENOME REANNOTATION</scope>
    <source>
        <strain evidence="4">SC5314 / ATCC MYA-2876</strain>
    </source>
</reference>
<evidence type="ECO:0000313" key="3">
    <source>
        <dbReference type="EMBL" id="AOW26131.1"/>
    </source>
</evidence>
<dbReference type="GeneID" id="3646131"/>
<dbReference type="Pfam" id="PF05238">
    <property type="entry name" value="CENP-N"/>
    <property type="match status" value="1"/>
</dbReference>
<reference evidence="3 4" key="3">
    <citation type="journal article" date="2013" name="Genome Biol.">
        <title>Assembly of a phased diploid Candida albicans genome facilitates allele-specific measurements and provides a simple model for repeat and indel structure.</title>
        <authorList>
            <person name="Muzzey D."/>
            <person name="Schwartz K."/>
            <person name="Weissman J.S."/>
            <person name="Sherlock G."/>
        </authorList>
    </citation>
    <scope>NUCLEOTIDE SEQUENCE [LARGE SCALE GENOMIC DNA]</scope>
    <source>
        <strain evidence="4">SC5314 / ATCC MYA-2876</strain>
    </source>
</reference>
<dbReference type="FunCoup" id="A0A1D8PDB7">
    <property type="interactions" value="62"/>
</dbReference>
<dbReference type="EMBL" id="CP017623">
    <property type="protein sequence ID" value="AOW26131.1"/>
    <property type="molecule type" value="Genomic_DNA"/>
</dbReference>
<organism evidence="3 4">
    <name type="scientific">Candida albicans (strain SC5314 / ATCC MYA-2876)</name>
    <name type="common">Yeast</name>
    <dbReference type="NCBI Taxonomy" id="237561"/>
    <lineage>
        <taxon>Eukaryota</taxon>
        <taxon>Fungi</taxon>
        <taxon>Dikarya</taxon>
        <taxon>Ascomycota</taxon>
        <taxon>Saccharomycotina</taxon>
        <taxon>Pichiomycetes</taxon>
        <taxon>Debaryomycetaceae</taxon>
        <taxon>Candida/Lodderomyces clade</taxon>
        <taxon>Candida</taxon>
    </lineage>
</organism>
<evidence type="ECO:0000256" key="1">
    <source>
        <dbReference type="SAM" id="MobiDB-lite"/>
    </source>
</evidence>
<dbReference type="eggNOG" id="ENOG502QVRZ">
    <property type="taxonomic scope" value="Eukaryota"/>
</dbReference>
<evidence type="ECO:0000313" key="4">
    <source>
        <dbReference type="Proteomes" id="UP000000559"/>
    </source>
</evidence>
<dbReference type="GO" id="GO:0007059">
    <property type="term" value="P:chromosome segregation"/>
    <property type="evidence" value="ECO:0007669"/>
    <property type="project" value="InterPro"/>
</dbReference>
<dbReference type="GO" id="GO:0034080">
    <property type="term" value="P:CENP-A containing chromatin assembly"/>
    <property type="evidence" value="ECO:0007669"/>
    <property type="project" value="InterPro"/>
</dbReference>
<dbReference type="OrthoDB" id="6585699at2759"/>